<dbReference type="PANTHER" id="PTHR24006:SF937">
    <property type="entry name" value="UBIQUITIN CARBOXYL-TERMINAL HYDROLASE"/>
    <property type="match status" value="1"/>
</dbReference>
<comment type="similarity">
    <text evidence="5">Belongs to the peptidase C19 family.</text>
</comment>
<evidence type="ECO:0000256" key="4">
    <source>
        <dbReference type="PROSITE-ProRule" id="PRU00502"/>
    </source>
</evidence>
<dbReference type="GO" id="GO:0006508">
    <property type="term" value="P:proteolysis"/>
    <property type="evidence" value="ECO:0007669"/>
    <property type="project" value="UniProtKB-KW"/>
</dbReference>
<evidence type="ECO:0000313" key="9">
    <source>
        <dbReference type="Proteomes" id="UP000002866"/>
    </source>
</evidence>
<evidence type="ECO:0000256" key="5">
    <source>
        <dbReference type="RuleBase" id="RU366025"/>
    </source>
</evidence>
<dbReference type="GO" id="GO:0004843">
    <property type="term" value="F:cysteine-type deubiquitinase activity"/>
    <property type="evidence" value="ECO:0007669"/>
    <property type="project" value="UniProtKB-UniRule"/>
</dbReference>
<dbReference type="PROSITE" id="PS50271">
    <property type="entry name" value="ZF_UBP"/>
    <property type="match status" value="1"/>
</dbReference>
<organism evidence="8 9">
    <name type="scientific">Henningerozyma blattae (strain ATCC 34711 / CBS 6284 / DSM 70876 / NBRC 10599 / NRRL Y-10934 / UCD 77-7)</name>
    <name type="common">Yeast</name>
    <name type="synonym">Tetrapisispora blattae</name>
    <dbReference type="NCBI Taxonomy" id="1071380"/>
    <lineage>
        <taxon>Eukaryota</taxon>
        <taxon>Fungi</taxon>
        <taxon>Dikarya</taxon>
        <taxon>Ascomycota</taxon>
        <taxon>Saccharomycotina</taxon>
        <taxon>Saccharomycetes</taxon>
        <taxon>Saccharomycetales</taxon>
        <taxon>Saccharomycetaceae</taxon>
        <taxon>Henningerozyma</taxon>
    </lineage>
</organism>
<dbReference type="KEGG" id="tbl:TBLA_0D01070"/>
<dbReference type="GO" id="GO:0016579">
    <property type="term" value="P:protein deubiquitination"/>
    <property type="evidence" value="ECO:0007669"/>
    <property type="project" value="InterPro"/>
</dbReference>
<accession>I2H2L3</accession>
<dbReference type="InterPro" id="IPR038765">
    <property type="entry name" value="Papain-like_cys_pep_sf"/>
</dbReference>
<dbReference type="Pfam" id="PF02148">
    <property type="entry name" value="zf-UBP"/>
    <property type="match status" value="1"/>
</dbReference>
<dbReference type="InterPro" id="IPR050164">
    <property type="entry name" value="Peptidase_C19"/>
</dbReference>
<dbReference type="OMA" id="NVSCNCI"/>
<dbReference type="GO" id="GO:0005829">
    <property type="term" value="C:cytosol"/>
    <property type="evidence" value="ECO:0007669"/>
    <property type="project" value="TreeGrafter"/>
</dbReference>
<keyword evidence="2 4" id="KW-0863">Zinc-finger</keyword>
<dbReference type="InterPro" id="IPR001394">
    <property type="entry name" value="Peptidase_C19_UCH"/>
</dbReference>
<dbReference type="PROSITE" id="PS00972">
    <property type="entry name" value="USP_1"/>
    <property type="match status" value="1"/>
</dbReference>
<dbReference type="GO" id="GO:0005634">
    <property type="term" value="C:nucleus"/>
    <property type="evidence" value="ECO:0007669"/>
    <property type="project" value="TreeGrafter"/>
</dbReference>
<dbReference type="InterPro" id="IPR001607">
    <property type="entry name" value="Znf_UBP"/>
</dbReference>
<dbReference type="STRING" id="1071380.I2H2L3"/>
<dbReference type="PROSITE" id="PS50235">
    <property type="entry name" value="USP_3"/>
    <property type="match status" value="1"/>
</dbReference>
<dbReference type="eggNOG" id="KOG1867">
    <property type="taxonomic scope" value="Eukaryota"/>
</dbReference>
<evidence type="ECO:0000256" key="2">
    <source>
        <dbReference type="ARBA" id="ARBA00022771"/>
    </source>
</evidence>
<keyword evidence="5" id="KW-0788">Thiol protease</keyword>
<protein>
    <recommendedName>
        <fullName evidence="5">Ubiquitin carboxyl-terminal hydrolase</fullName>
        <ecNumber evidence="5">3.4.19.12</ecNumber>
    </recommendedName>
</protein>
<dbReference type="PROSITE" id="PS00973">
    <property type="entry name" value="USP_2"/>
    <property type="match status" value="1"/>
</dbReference>
<evidence type="ECO:0000256" key="1">
    <source>
        <dbReference type="ARBA" id="ARBA00022723"/>
    </source>
</evidence>
<keyword evidence="5" id="KW-0378">Hydrolase</keyword>
<dbReference type="FunCoup" id="I2H2L3">
    <property type="interactions" value="570"/>
</dbReference>
<feature type="domain" description="UBP-type" evidence="7">
    <location>
        <begin position="2"/>
        <end position="122"/>
    </location>
</feature>
<proteinExistence type="inferred from homology"/>
<dbReference type="Pfam" id="PF00443">
    <property type="entry name" value="UCH"/>
    <property type="match status" value="1"/>
</dbReference>
<comment type="catalytic activity">
    <reaction evidence="5">
        <text>Thiol-dependent hydrolysis of ester, thioester, amide, peptide and isopeptide bonds formed by the C-terminal Gly of ubiquitin (a 76-residue protein attached to proteins as an intracellular targeting signal).</text>
        <dbReference type="EC" id="3.4.19.12"/>
    </reaction>
</comment>
<dbReference type="Gene3D" id="3.90.70.10">
    <property type="entry name" value="Cysteine proteinases"/>
    <property type="match status" value="1"/>
</dbReference>
<dbReference type="SUPFAM" id="SSF54001">
    <property type="entry name" value="Cysteine proteinases"/>
    <property type="match status" value="1"/>
</dbReference>
<dbReference type="Proteomes" id="UP000002866">
    <property type="component" value="Chromosome 4"/>
</dbReference>
<dbReference type="PANTHER" id="PTHR24006">
    <property type="entry name" value="UBIQUITIN CARBOXYL-TERMINAL HYDROLASE"/>
    <property type="match status" value="1"/>
</dbReference>
<dbReference type="OrthoDB" id="289038at2759"/>
<gene>
    <name evidence="8" type="primary">TBLA0D01070</name>
    <name evidence="8" type="ORF">TBLA_0D01070</name>
</gene>
<evidence type="ECO:0000256" key="3">
    <source>
        <dbReference type="ARBA" id="ARBA00022833"/>
    </source>
</evidence>
<dbReference type="Gene3D" id="3.30.40.10">
    <property type="entry name" value="Zinc/RING finger domain, C3HC4 (zinc finger)"/>
    <property type="match status" value="1"/>
</dbReference>
<dbReference type="InterPro" id="IPR013083">
    <property type="entry name" value="Znf_RING/FYVE/PHD"/>
</dbReference>
<name>I2H2L3_HENB6</name>
<dbReference type="InParanoid" id="I2H2L3"/>
<dbReference type="GO" id="GO:0008270">
    <property type="term" value="F:zinc ion binding"/>
    <property type="evidence" value="ECO:0007669"/>
    <property type="project" value="UniProtKB-KW"/>
</dbReference>
<dbReference type="RefSeq" id="XP_004180134.1">
    <property type="nucleotide sequence ID" value="XM_004180086.1"/>
</dbReference>
<evidence type="ECO:0000313" key="8">
    <source>
        <dbReference type="EMBL" id="CCH60615.1"/>
    </source>
</evidence>
<evidence type="ECO:0000259" key="7">
    <source>
        <dbReference type="PROSITE" id="PS50271"/>
    </source>
</evidence>
<keyword evidence="5" id="KW-0833">Ubl conjugation pathway</keyword>
<dbReference type="MEROPS" id="C19.087"/>
<dbReference type="EC" id="3.4.19.12" evidence="5"/>
<reference evidence="8 9" key="1">
    <citation type="journal article" date="2011" name="Proc. Natl. Acad. Sci. U.S.A.">
        <title>Evolutionary erosion of yeast sex chromosomes by mating-type switching accidents.</title>
        <authorList>
            <person name="Gordon J.L."/>
            <person name="Armisen D."/>
            <person name="Proux-Wera E."/>
            <person name="Oheigeartaigh S.S."/>
            <person name="Byrne K.P."/>
            <person name="Wolfe K.H."/>
        </authorList>
    </citation>
    <scope>NUCLEOTIDE SEQUENCE [LARGE SCALE GENOMIC DNA]</scope>
    <source>
        <strain evidence="9">ATCC 34711 / CBS 6284 / DSM 70876 / NBRC 10599 / NRRL Y-10934 / UCD 77-7</strain>
    </source>
</reference>
<dbReference type="AlphaFoldDB" id="I2H2L3"/>
<keyword evidence="3" id="KW-0862">Zinc</keyword>
<feature type="domain" description="USP" evidence="6">
    <location>
        <begin position="137"/>
        <end position="480"/>
    </location>
</feature>
<dbReference type="HOGENOM" id="CLU_008279_11_2_1"/>
<dbReference type="InterPro" id="IPR018200">
    <property type="entry name" value="USP_CS"/>
</dbReference>
<dbReference type="InterPro" id="IPR028889">
    <property type="entry name" value="USP"/>
</dbReference>
<keyword evidence="5" id="KW-0645">Protease</keyword>
<sequence length="483" mass="55442">MVECQHLTEIFSNNSKKDEFLTVYYSTKSTLSRTSVQDKLRYTMICSECHQLNNGTSFLCIQCGNCGCWNGSHSMNHYKSTNHPFGVNSLNGLLYCFHCNDYVFVEELLLTPKIQKYWNRISNETSIPTLTQAHGLKGLVNMGSTCYMSSILQCLMHNPLFVDLSMKGVHYNYCKIQDPMKCMSCAIDNIISETYGNKKTTPNEGLVDILNCSWRVNKNLAGYTQQDAHEFLQFILNQMHNDYKLNEIHDTNKQEMNGTDFKTMVNGNSSKEHLHLCNCLPHTIFQGFLKSIISCSECKAQSQTTIDPYMDLSLDVKGKSTLYECLESFHRTERLHDFTYNCKKCNKSQDANRQLSILKLAPIMVIQLKRFEHLITGSSVKINDFVEFPLHLNMKSFCTAPTPDTDPTNLNEKTNKSTPDMIYELTGIVTHRGTVNEGHYITYTKTADGVWYQFNDSVVMKVPLEQMLKEQAYLLIYTIRQFN</sequence>
<evidence type="ECO:0000259" key="6">
    <source>
        <dbReference type="PROSITE" id="PS50235"/>
    </source>
</evidence>
<dbReference type="EMBL" id="HE806319">
    <property type="protein sequence ID" value="CCH60615.1"/>
    <property type="molecule type" value="Genomic_DNA"/>
</dbReference>
<dbReference type="SUPFAM" id="SSF57850">
    <property type="entry name" value="RING/U-box"/>
    <property type="match status" value="1"/>
</dbReference>
<keyword evidence="9" id="KW-1185">Reference proteome</keyword>
<dbReference type="GeneID" id="14495598"/>
<dbReference type="SMART" id="SM00290">
    <property type="entry name" value="ZnF_UBP"/>
    <property type="match status" value="1"/>
</dbReference>
<keyword evidence="1" id="KW-0479">Metal-binding</keyword>